<name>A0A8H3IRA2_9LECA</name>
<organism evidence="6 7">
    <name type="scientific">Imshaugia aleurites</name>
    <dbReference type="NCBI Taxonomy" id="172621"/>
    <lineage>
        <taxon>Eukaryota</taxon>
        <taxon>Fungi</taxon>
        <taxon>Dikarya</taxon>
        <taxon>Ascomycota</taxon>
        <taxon>Pezizomycotina</taxon>
        <taxon>Lecanoromycetes</taxon>
        <taxon>OSLEUM clade</taxon>
        <taxon>Lecanoromycetidae</taxon>
        <taxon>Lecanorales</taxon>
        <taxon>Lecanorineae</taxon>
        <taxon>Parmeliaceae</taxon>
        <taxon>Imshaugia</taxon>
    </lineage>
</organism>
<feature type="region of interest" description="Disordered" evidence="4">
    <location>
        <begin position="23"/>
        <end position="49"/>
    </location>
</feature>
<dbReference type="InterPro" id="IPR005031">
    <property type="entry name" value="COQ10_START"/>
</dbReference>
<evidence type="ECO:0000256" key="3">
    <source>
        <dbReference type="ARBA" id="ARBA00024947"/>
    </source>
</evidence>
<dbReference type="GO" id="GO:0048039">
    <property type="term" value="F:ubiquinone binding"/>
    <property type="evidence" value="ECO:0007669"/>
    <property type="project" value="InterPro"/>
</dbReference>
<feature type="region of interest" description="Disordered" evidence="4">
    <location>
        <begin position="256"/>
        <end position="287"/>
    </location>
</feature>
<evidence type="ECO:0000313" key="6">
    <source>
        <dbReference type="EMBL" id="CAF9924485.1"/>
    </source>
</evidence>
<comment type="subunit">
    <text evidence="2">Interacts with coenzyme Q.</text>
</comment>
<gene>
    <name evidence="6" type="ORF">IMSHALPRED_006211</name>
</gene>
<comment type="function">
    <text evidence="3">Required for the function of coenzyme Q in the respiratory chain. May serve as a chaperone or may be involved in the transport of Q6 from its site of synthesis to the catalytic sites of the respiratory complexes.</text>
</comment>
<dbReference type="EMBL" id="CAJPDT010000036">
    <property type="protein sequence ID" value="CAF9924485.1"/>
    <property type="molecule type" value="Genomic_DNA"/>
</dbReference>
<evidence type="ECO:0000313" key="7">
    <source>
        <dbReference type="Proteomes" id="UP000664534"/>
    </source>
</evidence>
<comment type="caution">
    <text evidence="6">The sequence shown here is derived from an EMBL/GenBank/DDBJ whole genome shotgun (WGS) entry which is preliminary data.</text>
</comment>
<evidence type="ECO:0000256" key="4">
    <source>
        <dbReference type="SAM" id="MobiDB-lite"/>
    </source>
</evidence>
<dbReference type="OrthoDB" id="292693at2759"/>
<dbReference type="SUPFAM" id="SSF55961">
    <property type="entry name" value="Bet v1-like"/>
    <property type="match status" value="1"/>
</dbReference>
<keyword evidence="7" id="KW-1185">Reference proteome</keyword>
<dbReference type="AlphaFoldDB" id="A0A8H3IRA2"/>
<dbReference type="Gene3D" id="3.30.530.20">
    <property type="match status" value="1"/>
</dbReference>
<dbReference type="Pfam" id="PF03364">
    <property type="entry name" value="Polyketide_cyc"/>
    <property type="match status" value="1"/>
</dbReference>
<dbReference type="InterPro" id="IPR023393">
    <property type="entry name" value="START-like_dom_sf"/>
</dbReference>
<protein>
    <recommendedName>
        <fullName evidence="5">Coenzyme Q-binding protein COQ10 START domain-containing protein</fullName>
    </recommendedName>
</protein>
<dbReference type="PANTHER" id="PTHR12901">
    <property type="entry name" value="SPERM PROTEIN HOMOLOG"/>
    <property type="match status" value="1"/>
</dbReference>
<dbReference type="GO" id="GO:0045333">
    <property type="term" value="P:cellular respiration"/>
    <property type="evidence" value="ECO:0007669"/>
    <property type="project" value="InterPro"/>
</dbReference>
<accession>A0A8H3IRA2</accession>
<dbReference type="Proteomes" id="UP000664534">
    <property type="component" value="Unassembled WGS sequence"/>
</dbReference>
<sequence>MSPASMKATPRLLLHRPSSALHLPSTSLLPQTLSPLTRPPRPSRPSRTFVSNPLTALQTLTASRILPYHAEPLYNIIADIAAYPDFIPYCTSSSITSLSAPDGTHKKTWPRTADLRIGYGPYDELFRSAVYCLPHTVLEAVAGDAQPTIPKSQLAHYYEDPGHEEDAEKSAGNRSIFTSLLTRWMFKEFPFKPAPPDGKTPQEGSASAPSRPRTEVNLVLEVRFASAVYSALSQAAAPKVAGMMIEAFEKRAGEILGQGHGPESMAEEDGSKRSAMEGVTRGKTQIM</sequence>
<reference evidence="6" key="1">
    <citation type="submission" date="2021-03" db="EMBL/GenBank/DDBJ databases">
        <authorList>
            <person name="Tagirdzhanova G."/>
        </authorList>
    </citation>
    <scope>NUCLEOTIDE SEQUENCE</scope>
</reference>
<evidence type="ECO:0000256" key="1">
    <source>
        <dbReference type="ARBA" id="ARBA00006885"/>
    </source>
</evidence>
<feature type="compositionally biased region" description="Low complexity" evidence="4">
    <location>
        <begin position="23"/>
        <end position="36"/>
    </location>
</feature>
<feature type="region of interest" description="Disordered" evidence="4">
    <location>
        <begin position="191"/>
        <end position="212"/>
    </location>
</feature>
<dbReference type="GO" id="GO:0005739">
    <property type="term" value="C:mitochondrion"/>
    <property type="evidence" value="ECO:0007669"/>
    <property type="project" value="TreeGrafter"/>
</dbReference>
<comment type="similarity">
    <text evidence="1">Belongs to the COQ10 family.</text>
</comment>
<evidence type="ECO:0000259" key="5">
    <source>
        <dbReference type="Pfam" id="PF03364"/>
    </source>
</evidence>
<dbReference type="CDD" id="cd07813">
    <property type="entry name" value="COQ10p_like"/>
    <property type="match status" value="1"/>
</dbReference>
<proteinExistence type="inferred from homology"/>
<dbReference type="InterPro" id="IPR044996">
    <property type="entry name" value="COQ10-like"/>
</dbReference>
<dbReference type="PANTHER" id="PTHR12901:SF10">
    <property type="entry name" value="COENZYME Q-BINDING PROTEIN COQ10, MITOCHONDRIAL"/>
    <property type="match status" value="1"/>
</dbReference>
<feature type="domain" description="Coenzyme Q-binding protein COQ10 START" evidence="5">
    <location>
        <begin position="67"/>
        <end position="249"/>
    </location>
</feature>
<evidence type="ECO:0000256" key="2">
    <source>
        <dbReference type="ARBA" id="ARBA00011814"/>
    </source>
</evidence>